<sequence>MAAMYIPNLSECKDLTATLGTVKGKTLPSVDGTRHAHGRRRHHEQQTEADLVAKAVDPALRCHSLLPYLCTRTCPFGSLPNPYCDD</sequence>
<dbReference type="EMBL" id="OZ075126">
    <property type="protein sequence ID" value="CAL4941810.1"/>
    <property type="molecule type" value="Genomic_DNA"/>
</dbReference>
<dbReference type="Proteomes" id="UP001497457">
    <property type="component" value="Chromosome 16b"/>
</dbReference>
<accession>A0ABC8YC33</accession>
<keyword evidence="3" id="KW-1185">Reference proteome</keyword>
<protein>
    <submittedName>
        <fullName evidence="2">Uncharacterized protein</fullName>
    </submittedName>
</protein>
<feature type="region of interest" description="Disordered" evidence="1">
    <location>
        <begin position="26"/>
        <end position="48"/>
    </location>
</feature>
<reference evidence="3" key="1">
    <citation type="submission" date="2024-06" db="EMBL/GenBank/DDBJ databases">
        <authorList>
            <person name="Ryan C."/>
        </authorList>
    </citation>
    <scope>NUCLEOTIDE SEQUENCE [LARGE SCALE GENOMIC DNA]</scope>
</reference>
<evidence type="ECO:0000313" key="2">
    <source>
        <dbReference type="EMBL" id="CAL4941810.1"/>
    </source>
</evidence>
<reference evidence="2 3" key="2">
    <citation type="submission" date="2024-10" db="EMBL/GenBank/DDBJ databases">
        <authorList>
            <person name="Ryan C."/>
        </authorList>
    </citation>
    <scope>NUCLEOTIDE SEQUENCE [LARGE SCALE GENOMIC DNA]</scope>
</reference>
<evidence type="ECO:0000256" key="1">
    <source>
        <dbReference type="SAM" id="MobiDB-lite"/>
    </source>
</evidence>
<organism evidence="2 3">
    <name type="scientific">Urochloa decumbens</name>
    <dbReference type="NCBI Taxonomy" id="240449"/>
    <lineage>
        <taxon>Eukaryota</taxon>
        <taxon>Viridiplantae</taxon>
        <taxon>Streptophyta</taxon>
        <taxon>Embryophyta</taxon>
        <taxon>Tracheophyta</taxon>
        <taxon>Spermatophyta</taxon>
        <taxon>Magnoliopsida</taxon>
        <taxon>Liliopsida</taxon>
        <taxon>Poales</taxon>
        <taxon>Poaceae</taxon>
        <taxon>PACMAD clade</taxon>
        <taxon>Panicoideae</taxon>
        <taxon>Panicodae</taxon>
        <taxon>Paniceae</taxon>
        <taxon>Melinidinae</taxon>
        <taxon>Urochloa</taxon>
    </lineage>
</organism>
<gene>
    <name evidence="2" type="ORF">URODEC1_LOCUS33219</name>
</gene>
<name>A0ABC8YC33_9POAL</name>
<dbReference type="AlphaFoldDB" id="A0ABC8YC33"/>
<evidence type="ECO:0000313" key="3">
    <source>
        <dbReference type="Proteomes" id="UP001497457"/>
    </source>
</evidence>
<proteinExistence type="predicted"/>